<dbReference type="GeneID" id="20653994"/>
<reference evidence="1 2" key="1">
    <citation type="journal article" date="2006" name="Science">
        <title>Phytophthora genome sequences uncover evolutionary origins and mechanisms of pathogenesis.</title>
        <authorList>
            <person name="Tyler B.M."/>
            <person name="Tripathy S."/>
            <person name="Zhang X."/>
            <person name="Dehal P."/>
            <person name="Jiang R.H."/>
            <person name="Aerts A."/>
            <person name="Arredondo F.D."/>
            <person name="Baxter L."/>
            <person name="Bensasson D."/>
            <person name="Beynon J.L."/>
            <person name="Chapman J."/>
            <person name="Damasceno C.M."/>
            <person name="Dorrance A.E."/>
            <person name="Dou D."/>
            <person name="Dickerman A.W."/>
            <person name="Dubchak I.L."/>
            <person name="Garbelotto M."/>
            <person name="Gijzen M."/>
            <person name="Gordon S.G."/>
            <person name="Govers F."/>
            <person name="Grunwald N.J."/>
            <person name="Huang W."/>
            <person name="Ivors K.L."/>
            <person name="Jones R.W."/>
            <person name="Kamoun S."/>
            <person name="Krampis K."/>
            <person name="Lamour K.H."/>
            <person name="Lee M.K."/>
            <person name="McDonald W.H."/>
            <person name="Medina M."/>
            <person name="Meijer H.J."/>
            <person name="Nordberg E.K."/>
            <person name="Maclean D.J."/>
            <person name="Ospina-Giraldo M.D."/>
            <person name="Morris P.F."/>
            <person name="Phuntumart V."/>
            <person name="Putnam N.H."/>
            <person name="Rash S."/>
            <person name="Rose J.K."/>
            <person name="Sakihama Y."/>
            <person name="Salamov A.A."/>
            <person name="Savidor A."/>
            <person name="Scheuring C.F."/>
            <person name="Smith B.M."/>
            <person name="Sobral B.W."/>
            <person name="Terry A."/>
            <person name="Torto-Alalibo T.A."/>
            <person name="Win J."/>
            <person name="Xu Z."/>
            <person name="Zhang H."/>
            <person name="Grigoriev I.V."/>
            <person name="Rokhsar D.S."/>
            <person name="Boore J.L."/>
        </authorList>
    </citation>
    <scope>NUCLEOTIDE SEQUENCE [LARGE SCALE GENOMIC DNA]</scope>
    <source>
        <strain evidence="1 2">P6497</strain>
    </source>
</reference>
<name>G4YFU9_PHYSP</name>
<proteinExistence type="predicted"/>
<dbReference type="KEGG" id="psoj:PHYSODRAFT_470722"/>
<protein>
    <submittedName>
        <fullName evidence="1">Uncharacterized protein</fullName>
    </submittedName>
</protein>
<evidence type="ECO:0000313" key="1">
    <source>
        <dbReference type="EMBL" id="EGZ27676.1"/>
    </source>
</evidence>
<sequence>MTCLSQTAYIERLTEKLGLAFARRSARHRFTTSPRNRLRRTKTKSTILLCRTERSSAPCSISWPTLGPDMVNVVRTLGRYSGVYTTHNYSRQSVLLAT</sequence>
<dbReference type="AlphaFoldDB" id="G4YFU9"/>
<accession>G4YFU9</accession>
<dbReference type="InParanoid" id="G4YFU9"/>
<gene>
    <name evidence="1" type="ORF">PHYSODRAFT_470722</name>
</gene>
<keyword evidence="2" id="KW-1185">Reference proteome</keyword>
<organism evidence="1 2">
    <name type="scientific">Phytophthora sojae (strain P6497)</name>
    <name type="common">Soybean stem and root rot agent</name>
    <name type="synonym">Phytophthora megasperma f. sp. glycines</name>
    <dbReference type="NCBI Taxonomy" id="1094619"/>
    <lineage>
        <taxon>Eukaryota</taxon>
        <taxon>Sar</taxon>
        <taxon>Stramenopiles</taxon>
        <taxon>Oomycota</taxon>
        <taxon>Peronosporomycetes</taxon>
        <taxon>Peronosporales</taxon>
        <taxon>Peronosporaceae</taxon>
        <taxon>Phytophthora</taxon>
    </lineage>
</organism>
<dbReference type="Proteomes" id="UP000002640">
    <property type="component" value="Unassembled WGS sequence"/>
</dbReference>
<evidence type="ECO:0000313" key="2">
    <source>
        <dbReference type="Proteomes" id="UP000002640"/>
    </source>
</evidence>
<dbReference type="EMBL" id="JH159151">
    <property type="protein sequence ID" value="EGZ27676.1"/>
    <property type="molecule type" value="Genomic_DNA"/>
</dbReference>
<dbReference type="RefSeq" id="XP_009514951.1">
    <property type="nucleotide sequence ID" value="XM_009516656.1"/>
</dbReference>